<reference evidence="3" key="1">
    <citation type="journal article" date="2014" name="Int. J. Syst. Evol. Microbiol.">
        <title>Complete genome of a new Firmicutes species belonging to the dominant human colonic microbiota ('Ruminococcus bicirculans') reveals two chromosomes and a selective capacity to utilize plant glucans.</title>
        <authorList>
            <consortium name="NISC Comparative Sequencing Program"/>
            <person name="Wegmann U."/>
            <person name="Louis P."/>
            <person name="Goesmann A."/>
            <person name="Henrissat B."/>
            <person name="Duncan S.H."/>
            <person name="Flint H.J."/>
        </authorList>
    </citation>
    <scope>NUCLEOTIDE SEQUENCE</scope>
    <source>
        <strain evidence="3">CCM 8490</strain>
    </source>
</reference>
<dbReference type="InterPro" id="IPR011883">
    <property type="entry name" value="PaaD-like"/>
</dbReference>
<dbReference type="PANTHER" id="PTHR42831:SF3">
    <property type="entry name" value="1,2-PHENYLACETYL-COA EPOXIDASE, SUBUNIT D-RELATED"/>
    <property type="match status" value="1"/>
</dbReference>
<dbReference type="RefSeq" id="WP_120211777.1">
    <property type="nucleotide sequence ID" value="NZ_BMCW01000001.1"/>
</dbReference>
<dbReference type="InterPro" id="IPR056572">
    <property type="entry name" value="Zn_ribbon_PaaD"/>
</dbReference>
<dbReference type="AlphaFoldDB" id="A0A420DCZ3"/>
<gene>
    <name evidence="3" type="primary">paaD</name>
    <name evidence="4" type="ORF">BXY58_0017</name>
    <name evidence="3" type="ORF">GCM10007332_00160</name>
</gene>
<keyword evidence="6" id="KW-1185">Reference proteome</keyword>
<dbReference type="Pfam" id="PF23451">
    <property type="entry name" value="Zn_ribbon_PaaD"/>
    <property type="match status" value="1"/>
</dbReference>
<dbReference type="Pfam" id="PF01883">
    <property type="entry name" value="FeS_assembly_P"/>
    <property type="match status" value="1"/>
</dbReference>
<feature type="domain" description="PaaD zinc beta ribbon" evidence="2">
    <location>
        <begin position="111"/>
        <end position="159"/>
    </location>
</feature>
<organism evidence="4 5">
    <name type="scientific">Epilithonimonas arachidiradicis</name>
    <dbReference type="NCBI Taxonomy" id="1617282"/>
    <lineage>
        <taxon>Bacteria</taxon>
        <taxon>Pseudomonadati</taxon>
        <taxon>Bacteroidota</taxon>
        <taxon>Flavobacteriia</taxon>
        <taxon>Flavobacteriales</taxon>
        <taxon>Weeksellaceae</taxon>
        <taxon>Chryseobacterium group</taxon>
        <taxon>Epilithonimonas</taxon>
    </lineage>
</organism>
<dbReference type="EMBL" id="RAQH01000001">
    <property type="protein sequence ID" value="RKE89459.1"/>
    <property type="molecule type" value="Genomic_DNA"/>
</dbReference>
<sequence>MTVTEEHIWQILEEVPDPEVPVLNLLDLGIIRDVNLNEDEIEIVVTPTYSGCPATSMINMAIRMKLIEKGFNNIKLTNRLSPAWTTDWMTEEGKQKLKAYGIAPPVYSKNNDDLFSKTDEVECPLCSSKHTHLVSQFGSTACKALYQCDDCREPFDYFKCH</sequence>
<dbReference type="InterPro" id="IPR034904">
    <property type="entry name" value="FSCA_dom_sf"/>
</dbReference>
<reference evidence="6" key="3">
    <citation type="journal article" date="2019" name="Int. J. Syst. Evol. Microbiol.">
        <title>The Global Catalogue of Microorganisms (GCM) 10K type strain sequencing project: providing services to taxonomists for standard genome sequencing and annotation.</title>
        <authorList>
            <consortium name="The Broad Institute Genomics Platform"/>
            <consortium name="The Broad Institute Genome Sequencing Center for Infectious Disease"/>
            <person name="Wu L."/>
            <person name="Ma J."/>
        </authorList>
    </citation>
    <scope>NUCLEOTIDE SEQUENCE [LARGE SCALE GENOMIC DNA]</scope>
    <source>
        <strain evidence="6">CCM 8490</strain>
    </source>
</reference>
<dbReference type="NCBIfam" id="TIGR02159">
    <property type="entry name" value="PA_CoA_Oxy4"/>
    <property type="match status" value="1"/>
</dbReference>
<evidence type="ECO:0000313" key="4">
    <source>
        <dbReference type="EMBL" id="RKE89459.1"/>
    </source>
</evidence>
<feature type="domain" description="MIP18 family-like" evidence="1">
    <location>
        <begin position="5"/>
        <end position="66"/>
    </location>
</feature>
<dbReference type="Proteomes" id="UP000285906">
    <property type="component" value="Unassembled WGS sequence"/>
</dbReference>
<evidence type="ECO:0000259" key="1">
    <source>
        <dbReference type="Pfam" id="PF01883"/>
    </source>
</evidence>
<dbReference type="Gene3D" id="3.30.300.130">
    <property type="entry name" value="Fe-S cluster assembly (FSCA)"/>
    <property type="match status" value="1"/>
</dbReference>
<dbReference type="SUPFAM" id="SSF117916">
    <property type="entry name" value="Fe-S cluster assembly (FSCA) domain-like"/>
    <property type="match status" value="1"/>
</dbReference>
<dbReference type="EMBL" id="BMCW01000001">
    <property type="protein sequence ID" value="GGG42571.1"/>
    <property type="molecule type" value="Genomic_DNA"/>
</dbReference>
<evidence type="ECO:0000259" key="2">
    <source>
        <dbReference type="Pfam" id="PF23451"/>
    </source>
</evidence>
<accession>A0A420DCZ3</accession>
<evidence type="ECO:0000313" key="5">
    <source>
        <dbReference type="Proteomes" id="UP000285906"/>
    </source>
</evidence>
<dbReference type="Proteomes" id="UP000658202">
    <property type="component" value="Unassembled WGS sequence"/>
</dbReference>
<evidence type="ECO:0000313" key="3">
    <source>
        <dbReference type="EMBL" id="GGG42571.1"/>
    </source>
</evidence>
<name>A0A420DCZ3_9FLAO</name>
<reference evidence="4 5" key="2">
    <citation type="submission" date="2018-09" db="EMBL/GenBank/DDBJ databases">
        <title>Genomic Encyclopedia of Archaeal and Bacterial Type Strains, Phase II (KMG-II): from individual species to whole genera.</title>
        <authorList>
            <person name="Goeker M."/>
        </authorList>
    </citation>
    <scope>NUCLEOTIDE SEQUENCE [LARGE SCALE GENOMIC DNA]</scope>
    <source>
        <strain evidence="4 5">DSM 27620</strain>
    </source>
</reference>
<dbReference type="InterPro" id="IPR002744">
    <property type="entry name" value="MIP18-like"/>
</dbReference>
<evidence type="ECO:0000313" key="6">
    <source>
        <dbReference type="Proteomes" id="UP000658202"/>
    </source>
</evidence>
<proteinExistence type="predicted"/>
<dbReference type="PANTHER" id="PTHR42831">
    <property type="entry name" value="FE-S PROTEIN MATURATION AUXILIARY FACTOR YITW"/>
    <property type="match status" value="1"/>
</dbReference>
<dbReference type="OrthoDB" id="3684942at2"/>
<reference evidence="3" key="4">
    <citation type="submission" date="2024-05" db="EMBL/GenBank/DDBJ databases">
        <authorList>
            <person name="Sun Q."/>
            <person name="Sedlacek I."/>
        </authorList>
    </citation>
    <scope>NUCLEOTIDE SEQUENCE</scope>
    <source>
        <strain evidence="3">CCM 8490</strain>
    </source>
</reference>
<dbReference type="InterPro" id="IPR052339">
    <property type="entry name" value="Fe-S_Maturation_MIP18"/>
</dbReference>
<comment type="caution">
    <text evidence="4">The sequence shown here is derived from an EMBL/GenBank/DDBJ whole genome shotgun (WGS) entry which is preliminary data.</text>
</comment>
<protein>
    <submittedName>
        <fullName evidence="3">Phenylacetic acid degradation protein</fullName>
    </submittedName>
    <submittedName>
        <fullName evidence="4">Ring-1,2-phenylacetyl-CoA epoxidase subunit PaaD</fullName>
    </submittedName>
</protein>